<feature type="chain" id="PRO_5016407394" description="YfdX protein" evidence="1">
    <location>
        <begin position="27"/>
        <end position="242"/>
    </location>
</feature>
<name>A0A317QBP5_9GAMM</name>
<organism evidence="2 3">
    <name type="scientific">Pseudidiomarina maritima</name>
    <dbReference type="NCBI Taxonomy" id="519453"/>
    <lineage>
        <taxon>Bacteria</taxon>
        <taxon>Pseudomonadati</taxon>
        <taxon>Pseudomonadota</taxon>
        <taxon>Gammaproteobacteria</taxon>
        <taxon>Alteromonadales</taxon>
        <taxon>Idiomarinaceae</taxon>
        <taxon>Pseudidiomarina</taxon>
    </lineage>
</organism>
<accession>A0A317QBP5</accession>
<comment type="caution">
    <text evidence="2">The sequence shown here is derived from an EMBL/GenBank/DDBJ whole genome shotgun (WGS) entry which is preliminary data.</text>
</comment>
<dbReference type="Proteomes" id="UP000246964">
    <property type="component" value="Unassembled WGS sequence"/>
</dbReference>
<feature type="signal peptide" evidence="1">
    <location>
        <begin position="1"/>
        <end position="26"/>
    </location>
</feature>
<proteinExistence type="predicted"/>
<keyword evidence="3" id="KW-1185">Reference proteome</keyword>
<keyword evidence="1" id="KW-0732">Signal</keyword>
<reference evidence="2 3" key="1">
    <citation type="submission" date="2018-05" db="EMBL/GenBank/DDBJ databases">
        <title>Freshwater and sediment microbial communities from various areas in North America, analyzing microbe dynamics in response to fracking.</title>
        <authorList>
            <person name="Lamendella R."/>
        </authorList>
    </citation>
    <scope>NUCLEOTIDE SEQUENCE [LARGE SCALE GENOMIC DNA]</scope>
    <source>
        <strain evidence="2 3">125B1</strain>
    </source>
</reference>
<dbReference type="AlphaFoldDB" id="A0A317QBP5"/>
<dbReference type="EMBL" id="QGTT01000008">
    <property type="protein sequence ID" value="PWW12200.1"/>
    <property type="molecule type" value="Genomic_DNA"/>
</dbReference>
<dbReference type="RefSeq" id="WP_110076061.1">
    <property type="nucleotide sequence ID" value="NZ_QGTT01000008.1"/>
</dbReference>
<evidence type="ECO:0000313" key="3">
    <source>
        <dbReference type="Proteomes" id="UP000246964"/>
    </source>
</evidence>
<evidence type="ECO:0000256" key="1">
    <source>
        <dbReference type="SAM" id="SignalP"/>
    </source>
</evidence>
<gene>
    <name evidence="2" type="ORF">DET45_10832</name>
</gene>
<sequence length="242" mass="25462">MLAAAHKVGVLALLAGLSLASFTAMAAGITEPAQQRQGEILKSKNMPDGMLRNACTTAMQAEDMARVRARLAEQVGFAIDEQVGYVEAEVTNFKLSSNADAHVCTGMVSITDMPLSIAATAVRAAWAQYPELTPEQLKQLLQVALSHGATAADGAALIAKLAPAQQGLAYAKANVDLAALQLDDARLAVAELMLQGGEIATAMMLANSCGSVACRKLLPQIKQELRAYEAKQAMDLNSYFGN</sequence>
<protein>
    <recommendedName>
        <fullName evidence="4">YfdX protein</fullName>
    </recommendedName>
</protein>
<evidence type="ECO:0000313" key="2">
    <source>
        <dbReference type="EMBL" id="PWW12200.1"/>
    </source>
</evidence>
<dbReference type="OrthoDB" id="11202at135575"/>
<evidence type="ECO:0008006" key="4">
    <source>
        <dbReference type="Google" id="ProtNLM"/>
    </source>
</evidence>